<dbReference type="InterPro" id="IPR025097">
    <property type="entry name" value="DUF4023"/>
</dbReference>
<feature type="region of interest" description="Disordered" evidence="1">
    <location>
        <begin position="1"/>
        <end position="43"/>
    </location>
</feature>
<proteinExistence type="predicted"/>
<evidence type="ECO:0000313" key="2">
    <source>
        <dbReference type="EMBL" id="MBW7473174.1"/>
    </source>
</evidence>
<protein>
    <submittedName>
        <fullName evidence="2">DUF4023 domain-containing protein</fullName>
    </submittedName>
</protein>
<dbReference type="EMBL" id="JAHZIJ010000001">
    <property type="protein sequence ID" value="MBW7473174.1"/>
    <property type="molecule type" value="Genomic_DNA"/>
</dbReference>
<dbReference type="Pfam" id="PF13215">
    <property type="entry name" value="DUF4023"/>
    <property type="match status" value="1"/>
</dbReference>
<feature type="compositionally biased region" description="Basic and acidic residues" evidence="1">
    <location>
        <begin position="1"/>
        <end position="26"/>
    </location>
</feature>
<keyword evidence="3" id="KW-1185">Reference proteome</keyword>
<gene>
    <name evidence="2" type="ORF">K0T92_00290</name>
</gene>
<feature type="compositionally biased region" description="Polar residues" evidence="1">
    <location>
        <begin position="29"/>
        <end position="43"/>
    </location>
</feature>
<comment type="caution">
    <text evidence="2">The sequence shown here is derived from an EMBL/GenBank/DDBJ whole genome shotgun (WGS) entry which is preliminary data.</text>
</comment>
<dbReference type="Proteomes" id="UP000812277">
    <property type="component" value="Unassembled WGS sequence"/>
</dbReference>
<name>A0ABS7CZY6_9BACL</name>
<sequence length="43" mass="4967">MSDTHEFVEKVKDTQKKDQKNREHYGKGTPSSKLPSKQHSNNP</sequence>
<organism evidence="2 3">
    <name type="scientific">Paenibacillus oenotherae</name>
    <dbReference type="NCBI Taxonomy" id="1435645"/>
    <lineage>
        <taxon>Bacteria</taxon>
        <taxon>Bacillati</taxon>
        <taxon>Bacillota</taxon>
        <taxon>Bacilli</taxon>
        <taxon>Bacillales</taxon>
        <taxon>Paenibacillaceae</taxon>
        <taxon>Paenibacillus</taxon>
    </lineage>
</organism>
<evidence type="ECO:0000256" key="1">
    <source>
        <dbReference type="SAM" id="MobiDB-lite"/>
    </source>
</evidence>
<evidence type="ECO:0000313" key="3">
    <source>
        <dbReference type="Proteomes" id="UP000812277"/>
    </source>
</evidence>
<accession>A0ABS7CZY6</accession>
<reference evidence="2 3" key="1">
    <citation type="submission" date="2021-07" db="EMBL/GenBank/DDBJ databases">
        <title>Paenibacillus radiodurans sp. nov., isolated from the southeastern edge of Tengger Desert.</title>
        <authorList>
            <person name="Zhang G."/>
        </authorList>
    </citation>
    <scope>NUCLEOTIDE SEQUENCE [LARGE SCALE GENOMIC DNA]</scope>
    <source>
        <strain evidence="2 3">DT7-4</strain>
    </source>
</reference>